<keyword evidence="2" id="KW-1185">Reference proteome</keyword>
<gene>
    <name evidence="1" type="ordered locus">Tbis_0334</name>
</gene>
<dbReference type="GO" id="GO:0003677">
    <property type="term" value="F:DNA binding"/>
    <property type="evidence" value="ECO:0007669"/>
    <property type="project" value="InterPro"/>
</dbReference>
<evidence type="ECO:0008006" key="3">
    <source>
        <dbReference type="Google" id="ProtNLM"/>
    </source>
</evidence>
<dbReference type="Pfam" id="PF13560">
    <property type="entry name" value="HTH_31"/>
    <property type="match status" value="1"/>
</dbReference>
<evidence type="ECO:0000313" key="2">
    <source>
        <dbReference type="Proteomes" id="UP000006640"/>
    </source>
</evidence>
<dbReference type="STRING" id="469371.Tbis_0334"/>
<protein>
    <recommendedName>
        <fullName evidence="3">Transcriptional regulator, XRE family</fullName>
    </recommendedName>
</protein>
<reference evidence="1 2" key="1">
    <citation type="submission" date="2010-01" db="EMBL/GenBank/DDBJ databases">
        <title>The complete genome of Thermobispora bispora DSM 43833.</title>
        <authorList>
            <consortium name="US DOE Joint Genome Institute (JGI-PGF)"/>
            <person name="Lucas S."/>
            <person name="Copeland A."/>
            <person name="Lapidus A."/>
            <person name="Glavina del Rio T."/>
            <person name="Dalin E."/>
            <person name="Tice H."/>
            <person name="Bruce D."/>
            <person name="Goodwin L."/>
            <person name="Pitluck S."/>
            <person name="Kyrpides N."/>
            <person name="Mavromatis K."/>
            <person name="Ivanova N."/>
            <person name="Mikhailova N."/>
            <person name="Chertkov O."/>
            <person name="Brettin T."/>
            <person name="Detter J.C."/>
            <person name="Han C."/>
            <person name="Larimer F."/>
            <person name="Land M."/>
            <person name="Hauser L."/>
            <person name="Markowitz V."/>
            <person name="Cheng J.-F."/>
            <person name="Hugenholtz P."/>
            <person name="Woyke T."/>
            <person name="Wu D."/>
            <person name="Jando M."/>
            <person name="Schneider S."/>
            <person name="Klenk H.-P."/>
            <person name="Eisen J.A."/>
        </authorList>
    </citation>
    <scope>NUCLEOTIDE SEQUENCE [LARGE SCALE GENOMIC DNA]</scope>
    <source>
        <strain evidence="2">ATCC 19993 / DSM 43833 / CBS 139.67 / JCM 10125 / KCTC 9307 / NBRC 14880 / R51</strain>
    </source>
</reference>
<dbReference type="SUPFAM" id="SSF47413">
    <property type="entry name" value="lambda repressor-like DNA-binding domains"/>
    <property type="match status" value="1"/>
</dbReference>
<dbReference type="InterPro" id="IPR010982">
    <property type="entry name" value="Lambda_DNA-bd_dom_sf"/>
</dbReference>
<dbReference type="KEGG" id="tbi:Tbis_0334"/>
<evidence type="ECO:0000313" key="1">
    <source>
        <dbReference type="EMBL" id="ADG87065.1"/>
    </source>
</evidence>
<dbReference type="AlphaFoldDB" id="D6Y3N6"/>
<accession>D6Y3N6</accession>
<dbReference type="Gene3D" id="1.10.260.40">
    <property type="entry name" value="lambda repressor-like DNA-binding domains"/>
    <property type="match status" value="1"/>
</dbReference>
<name>D6Y3N6_THEBD</name>
<sequence>MLDALQKRNIGQVFRLIRQYAGVSQTRIGIAVNLSQGKVSEIMRGSAQVTALDVFERIADGLRMPDSARLALGLAPRSPGRGQIIEAVLSRRAISSRDGAPAGQLLSVEGVLFGSRPSDDLWDVDLLTLAWVVGRLDSQMDRRTMLLLAAGMTVDTAASMADPWKRLSRALRGPQMLDEETIERLEARTIGFHRLESVLPARAIYQGLTTHINELSTLLQSGPPERYRRRLAATAGEAATLASWIAWDLKQPTQSAAFERVAALAAKESGHHIIQACTYAYRSYAVTGPEAVEHIRRAQQFLPAEGDDATRAWLLAREAEELAALGDGQAVELLQRAEEAHNQARPHRERAWTRFLDSGRMAAFQLSTYVRLGDEQRVTEASQAALAALGPDQDRKRVSVVYADIAQAQLQLGDITEGVAYARRALEAAQRTESSWGMRHLAKIEKALAARPDQAARELLGDLRATRRALGQSPA</sequence>
<organism evidence="1 2">
    <name type="scientific">Thermobispora bispora (strain ATCC 19993 / DSM 43833 / CBS 139.67 / JCM 10125 / KCTC 9307 / NBRC 14880 / R51)</name>
    <dbReference type="NCBI Taxonomy" id="469371"/>
    <lineage>
        <taxon>Bacteria</taxon>
        <taxon>Bacillati</taxon>
        <taxon>Actinomycetota</taxon>
        <taxon>Actinomycetes</taxon>
        <taxon>Streptosporangiales</taxon>
        <taxon>Streptosporangiaceae</taxon>
        <taxon>Thermobispora</taxon>
    </lineage>
</organism>
<proteinExistence type="predicted"/>
<dbReference type="Proteomes" id="UP000006640">
    <property type="component" value="Chromosome"/>
</dbReference>
<dbReference type="eggNOG" id="COG0457">
    <property type="taxonomic scope" value="Bacteria"/>
</dbReference>
<dbReference type="EMBL" id="CP001874">
    <property type="protein sequence ID" value="ADG87065.1"/>
    <property type="molecule type" value="Genomic_DNA"/>
</dbReference>
<dbReference type="OrthoDB" id="3213425at2"/>
<dbReference type="HOGENOM" id="CLU_029927_6_1_11"/>